<dbReference type="RefSeq" id="WP_095370107.1">
    <property type="nucleotide sequence ID" value="NZ_CP022983.1"/>
</dbReference>
<gene>
    <name evidence="7" type="ORF">CKF48_03855</name>
</gene>
<comment type="similarity">
    <text evidence="1">Belongs to the sigma-70 factor family. ECF subfamily.</text>
</comment>
<evidence type="ECO:0000256" key="1">
    <source>
        <dbReference type="ARBA" id="ARBA00010641"/>
    </source>
</evidence>
<evidence type="ECO:0000313" key="8">
    <source>
        <dbReference type="Proteomes" id="UP000215137"/>
    </source>
</evidence>
<accession>A0A248TEI4</accession>
<dbReference type="InterPro" id="IPR039425">
    <property type="entry name" value="RNA_pol_sigma-70-like"/>
</dbReference>
<dbReference type="EMBL" id="CP022983">
    <property type="protein sequence ID" value="ASV66532.1"/>
    <property type="molecule type" value="Genomic_DNA"/>
</dbReference>
<dbReference type="InterPro" id="IPR007627">
    <property type="entry name" value="RNA_pol_sigma70_r2"/>
</dbReference>
<dbReference type="InterPro" id="IPR014284">
    <property type="entry name" value="RNA_pol_sigma-70_dom"/>
</dbReference>
<dbReference type="GO" id="GO:0003677">
    <property type="term" value="F:DNA binding"/>
    <property type="evidence" value="ECO:0007669"/>
    <property type="project" value="InterPro"/>
</dbReference>
<dbReference type="CDD" id="cd06171">
    <property type="entry name" value="Sigma70_r4"/>
    <property type="match status" value="1"/>
</dbReference>
<evidence type="ECO:0008006" key="9">
    <source>
        <dbReference type="Google" id="ProtNLM"/>
    </source>
</evidence>
<evidence type="ECO:0000256" key="2">
    <source>
        <dbReference type="ARBA" id="ARBA00023015"/>
    </source>
</evidence>
<dbReference type="Gene3D" id="1.10.10.10">
    <property type="entry name" value="Winged helix-like DNA-binding domain superfamily/Winged helix DNA-binding domain"/>
    <property type="match status" value="1"/>
</dbReference>
<proteinExistence type="inferred from homology"/>
<organism evidence="7 8">
    <name type="scientific">Cytobacillus kochii</name>
    <dbReference type="NCBI Taxonomy" id="859143"/>
    <lineage>
        <taxon>Bacteria</taxon>
        <taxon>Bacillati</taxon>
        <taxon>Bacillota</taxon>
        <taxon>Bacilli</taxon>
        <taxon>Bacillales</taxon>
        <taxon>Bacillaceae</taxon>
        <taxon>Cytobacillus</taxon>
    </lineage>
</organism>
<protein>
    <recommendedName>
        <fullName evidence="9">RNA polymerase sigma factor</fullName>
    </recommendedName>
</protein>
<evidence type="ECO:0000259" key="5">
    <source>
        <dbReference type="Pfam" id="PF04542"/>
    </source>
</evidence>
<evidence type="ECO:0000313" key="7">
    <source>
        <dbReference type="EMBL" id="ASV66532.1"/>
    </source>
</evidence>
<dbReference type="OrthoDB" id="9785675at2"/>
<sequence>MEATINYTFENYVSEYAQSLYRYIYSLIKHPQRAEDLLQEALISAYLAFPSLKEETNIKNWLYKIALNKCRDQWRKQQSERQFLEERLPALYEEAKSPGADELFVKKSNREEVERIIFCLPEKYKEPLYLYYFEQMSLKEISEATKLPLSTIKTRLRRGKAKLHPMIVEEK</sequence>
<evidence type="ECO:0000259" key="6">
    <source>
        <dbReference type="Pfam" id="PF08281"/>
    </source>
</evidence>
<keyword evidence="4" id="KW-0804">Transcription</keyword>
<keyword evidence="8" id="KW-1185">Reference proteome</keyword>
<dbReference type="InterPro" id="IPR036388">
    <property type="entry name" value="WH-like_DNA-bd_sf"/>
</dbReference>
<dbReference type="PANTHER" id="PTHR43133:SF51">
    <property type="entry name" value="RNA POLYMERASE SIGMA FACTOR"/>
    <property type="match status" value="1"/>
</dbReference>
<dbReference type="Pfam" id="PF08281">
    <property type="entry name" value="Sigma70_r4_2"/>
    <property type="match status" value="1"/>
</dbReference>
<dbReference type="Pfam" id="PF04542">
    <property type="entry name" value="Sigma70_r2"/>
    <property type="match status" value="1"/>
</dbReference>
<dbReference type="Proteomes" id="UP000215137">
    <property type="component" value="Chromosome"/>
</dbReference>
<dbReference type="NCBIfam" id="TIGR02937">
    <property type="entry name" value="sigma70-ECF"/>
    <property type="match status" value="1"/>
</dbReference>
<feature type="domain" description="RNA polymerase sigma factor 70 region 4 type 2" evidence="6">
    <location>
        <begin position="111"/>
        <end position="163"/>
    </location>
</feature>
<evidence type="ECO:0000256" key="3">
    <source>
        <dbReference type="ARBA" id="ARBA00023082"/>
    </source>
</evidence>
<dbReference type="AlphaFoldDB" id="A0A248TEI4"/>
<evidence type="ECO:0000256" key="4">
    <source>
        <dbReference type="ARBA" id="ARBA00023163"/>
    </source>
</evidence>
<dbReference type="InterPro" id="IPR013249">
    <property type="entry name" value="RNA_pol_sigma70_r4_t2"/>
</dbReference>
<reference evidence="7 8" key="1">
    <citation type="submission" date="2017-08" db="EMBL/GenBank/DDBJ databases">
        <title>Complete Genome Sequence of Bacillus kochii Oregon-R-modENCODE STRAIN BDGP4, isolated from Drosophila melanogaster gut.</title>
        <authorList>
            <person name="Wan K.H."/>
            <person name="Yu C."/>
            <person name="Park S."/>
            <person name="Hammonds A.S."/>
            <person name="Booth B.W."/>
            <person name="Celniker S.E."/>
        </authorList>
    </citation>
    <scope>NUCLEOTIDE SEQUENCE [LARGE SCALE GENOMIC DNA]</scope>
    <source>
        <strain evidence="7 8">BDGP4</strain>
    </source>
</reference>
<dbReference type="SUPFAM" id="SSF88946">
    <property type="entry name" value="Sigma2 domain of RNA polymerase sigma factors"/>
    <property type="match status" value="1"/>
</dbReference>
<feature type="domain" description="RNA polymerase sigma-70 region 2" evidence="5">
    <location>
        <begin position="13"/>
        <end position="79"/>
    </location>
</feature>
<dbReference type="GO" id="GO:0006352">
    <property type="term" value="P:DNA-templated transcription initiation"/>
    <property type="evidence" value="ECO:0007669"/>
    <property type="project" value="InterPro"/>
</dbReference>
<dbReference type="GO" id="GO:0016987">
    <property type="term" value="F:sigma factor activity"/>
    <property type="evidence" value="ECO:0007669"/>
    <property type="project" value="UniProtKB-KW"/>
</dbReference>
<dbReference type="SUPFAM" id="SSF88659">
    <property type="entry name" value="Sigma3 and sigma4 domains of RNA polymerase sigma factors"/>
    <property type="match status" value="1"/>
</dbReference>
<dbReference type="Gene3D" id="1.10.1740.10">
    <property type="match status" value="1"/>
</dbReference>
<dbReference type="KEGG" id="bko:CKF48_03855"/>
<name>A0A248TEI4_9BACI</name>
<keyword evidence="2" id="KW-0805">Transcription regulation</keyword>
<dbReference type="InterPro" id="IPR013325">
    <property type="entry name" value="RNA_pol_sigma_r2"/>
</dbReference>
<keyword evidence="3" id="KW-0731">Sigma factor</keyword>
<dbReference type="InterPro" id="IPR013324">
    <property type="entry name" value="RNA_pol_sigma_r3/r4-like"/>
</dbReference>
<dbReference type="PANTHER" id="PTHR43133">
    <property type="entry name" value="RNA POLYMERASE ECF-TYPE SIGMA FACTO"/>
    <property type="match status" value="1"/>
</dbReference>